<name>A0A5M8QGR6_9BACT</name>
<gene>
    <name evidence="5" type="ORF">FEM33_22100</name>
</gene>
<comment type="caution">
    <text evidence="5">The sequence shown here is derived from an EMBL/GenBank/DDBJ whole genome shotgun (WGS) entry which is preliminary data.</text>
</comment>
<dbReference type="AlphaFoldDB" id="A0A5M8QGR6"/>
<dbReference type="PANTHER" id="PTHR33204">
    <property type="entry name" value="TRANSCRIPTIONAL REGULATOR, MARR FAMILY"/>
    <property type="match status" value="1"/>
</dbReference>
<proteinExistence type="predicted"/>
<reference evidence="5 6" key="1">
    <citation type="submission" date="2019-05" db="EMBL/GenBank/DDBJ databases">
        <authorList>
            <person name="Qu J.-H."/>
        </authorList>
    </citation>
    <scope>NUCLEOTIDE SEQUENCE [LARGE SCALE GENOMIC DNA]</scope>
    <source>
        <strain evidence="5 6">NS28</strain>
    </source>
</reference>
<feature type="domain" description="HTH hxlR-type" evidence="4">
    <location>
        <begin position="28"/>
        <end position="131"/>
    </location>
</feature>
<evidence type="ECO:0000259" key="4">
    <source>
        <dbReference type="PROSITE" id="PS51118"/>
    </source>
</evidence>
<dbReference type="OrthoDB" id="769662at2"/>
<sequence length="134" mass="14976">MEDRVIAENTEVSKNHALGGCSKTLGECTKSILPVRDALEVLSGKWKLPIIISLMFGNKRFSQIAKEVPGITDKMLSKELRDLEANELVKRSVYNTIPVVVEYSLTEYGFSLQNVIAVLRDWGAAHRKRIMGAE</sequence>
<protein>
    <submittedName>
        <fullName evidence="5">Helix-turn-helix transcriptional regulator</fullName>
    </submittedName>
</protein>
<dbReference type="EMBL" id="VBSN01000069">
    <property type="protein sequence ID" value="KAA6434174.1"/>
    <property type="molecule type" value="Genomic_DNA"/>
</dbReference>
<dbReference type="GO" id="GO:0003677">
    <property type="term" value="F:DNA binding"/>
    <property type="evidence" value="ECO:0007669"/>
    <property type="project" value="UniProtKB-KW"/>
</dbReference>
<dbReference type="PROSITE" id="PS51118">
    <property type="entry name" value="HTH_HXLR"/>
    <property type="match status" value="1"/>
</dbReference>
<keyword evidence="2" id="KW-0238">DNA-binding</keyword>
<dbReference type="InterPro" id="IPR036388">
    <property type="entry name" value="WH-like_DNA-bd_sf"/>
</dbReference>
<evidence type="ECO:0000256" key="2">
    <source>
        <dbReference type="ARBA" id="ARBA00023125"/>
    </source>
</evidence>
<keyword evidence="3" id="KW-0804">Transcription</keyword>
<dbReference type="PANTHER" id="PTHR33204:SF29">
    <property type="entry name" value="TRANSCRIPTIONAL REGULATOR"/>
    <property type="match status" value="1"/>
</dbReference>
<evidence type="ECO:0000256" key="3">
    <source>
        <dbReference type="ARBA" id="ARBA00023163"/>
    </source>
</evidence>
<evidence type="ECO:0000313" key="6">
    <source>
        <dbReference type="Proteomes" id="UP000323994"/>
    </source>
</evidence>
<keyword evidence="1" id="KW-0805">Transcription regulation</keyword>
<dbReference type="InterPro" id="IPR036390">
    <property type="entry name" value="WH_DNA-bd_sf"/>
</dbReference>
<evidence type="ECO:0000313" key="5">
    <source>
        <dbReference type="EMBL" id="KAA6434174.1"/>
    </source>
</evidence>
<dbReference type="Proteomes" id="UP000323994">
    <property type="component" value="Unassembled WGS sequence"/>
</dbReference>
<accession>A0A5M8QGR6</accession>
<dbReference type="Pfam" id="PF01638">
    <property type="entry name" value="HxlR"/>
    <property type="match status" value="1"/>
</dbReference>
<dbReference type="Gene3D" id="1.10.10.10">
    <property type="entry name" value="Winged helix-like DNA-binding domain superfamily/Winged helix DNA-binding domain"/>
    <property type="match status" value="1"/>
</dbReference>
<organism evidence="5 6">
    <name type="scientific">Dyadobacter flavalbus</name>
    <dbReference type="NCBI Taxonomy" id="2579942"/>
    <lineage>
        <taxon>Bacteria</taxon>
        <taxon>Pseudomonadati</taxon>
        <taxon>Bacteroidota</taxon>
        <taxon>Cytophagia</taxon>
        <taxon>Cytophagales</taxon>
        <taxon>Spirosomataceae</taxon>
        <taxon>Dyadobacter</taxon>
    </lineage>
</organism>
<keyword evidence="6" id="KW-1185">Reference proteome</keyword>
<evidence type="ECO:0000256" key="1">
    <source>
        <dbReference type="ARBA" id="ARBA00023015"/>
    </source>
</evidence>
<dbReference type="SUPFAM" id="SSF46785">
    <property type="entry name" value="Winged helix' DNA-binding domain"/>
    <property type="match status" value="1"/>
</dbReference>
<dbReference type="InterPro" id="IPR002577">
    <property type="entry name" value="HTH_HxlR"/>
</dbReference>